<organism evidence="2 3">
    <name type="scientific">Paraburkholderia bryophila</name>
    <dbReference type="NCBI Taxonomy" id="420952"/>
    <lineage>
        <taxon>Bacteria</taxon>
        <taxon>Pseudomonadati</taxon>
        <taxon>Pseudomonadota</taxon>
        <taxon>Betaproteobacteria</taxon>
        <taxon>Burkholderiales</taxon>
        <taxon>Burkholderiaceae</taxon>
        <taxon>Paraburkholderia</taxon>
    </lineage>
</organism>
<dbReference type="Proteomes" id="UP000540929">
    <property type="component" value="Unassembled WGS sequence"/>
</dbReference>
<accession>A0A7Y9WIL1</accession>
<name>A0A7Y9WIL1_9BURK</name>
<feature type="region of interest" description="Disordered" evidence="1">
    <location>
        <begin position="63"/>
        <end position="97"/>
    </location>
</feature>
<keyword evidence="3" id="KW-1185">Reference proteome</keyword>
<sequence length="235" mass="25812">MAGLPAISGRARHYPTGPGTRLGGRVPITTRSALCPETALARTTATSSPYALISVTNPRRRCVRKTAKPCRRQQRQASRVSHVPAESAGARRGPDGRWPIKTMQGALLLRLFEPEMGWKWPKVRIAFPTNSVQRPLHRSGAAFSNSIAVRVNRIEVSVAPFMIQIKRMPGMQSARRTSIMKRVAKPLRKPGKPFIALLCGEPLLGSNPVAPRYPGCDVLFAARCRLGEHRRAKAA</sequence>
<feature type="region of interest" description="Disordered" evidence="1">
    <location>
        <begin position="1"/>
        <end position="25"/>
    </location>
</feature>
<evidence type="ECO:0000313" key="3">
    <source>
        <dbReference type="Proteomes" id="UP000540929"/>
    </source>
</evidence>
<reference evidence="2 3" key="1">
    <citation type="submission" date="2020-07" db="EMBL/GenBank/DDBJ databases">
        <title>Exploring microbial biodiversity for novel pathways involved in the catabolism of aromatic compounds derived from lignin.</title>
        <authorList>
            <person name="Elkins J."/>
        </authorList>
    </citation>
    <scope>NUCLEOTIDE SEQUENCE [LARGE SCALE GENOMIC DNA]</scope>
    <source>
        <strain evidence="2 3">H2C3C</strain>
    </source>
</reference>
<evidence type="ECO:0000313" key="2">
    <source>
        <dbReference type="EMBL" id="NYH20985.1"/>
    </source>
</evidence>
<protein>
    <submittedName>
        <fullName evidence="2">Uncharacterized protein</fullName>
    </submittedName>
</protein>
<feature type="compositionally biased region" description="Basic residues" evidence="1">
    <location>
        <begin position="63"/>
        <end position="74"/>
    </location>
</feature>
<dbReference type="EMBL" id="JACCAS010000001">
    <property type="protein sequence ID" value="NYH20985.1"/>
    <property type="molecule type" value="Genomic_DNA"/>
</dbReference>
<comment type="caution">
    <text evidence="2">The sequence shown here is derived from an EMBL/GenBank/DDBJ whole genome shotgun (WGS) entry which is preliminary data.</text>
</comment>
<proteinExistence type="predicted"/>
<evidence type="ECO:0000256" key="1">
    <source>
        <dbReference type="SAM" id="MobiDB-lite"/>
    </source>
</evidence>
<gene>
    <name evidence="2" type="ORF">GGD40_000464</name>
</gene>
<dbReference type="AlphaFoldDB" id="A0A7Y9WIL1"/>